<evidence type="ECO:0000256" key="1">
    <source>
        <dbReference type="SAM" id="SignalP"/>
    </source>
</evidence>
<keyword evidence="1" id="KW-0732">Signal</keyword>
<reference evidence="3" key="1">
    <citation type="journal article" date="2019" name="Int. J. Syst. Evol. Microbiol.">
        <title>The Global Catalogue of Microorganisms (GCM) 10K type strain sequencing project: providing services to taxonomists for standard genome sequencing and annotation.</title>
        <authorList>
            <consortium name="The Broad Institute Genomics Platform"/>
            <consortium name="The Broad Institute Genome Sequencing Center for Infectious Disease"/>
            <person name="Wu L."/>
            <person name="Ma J."/>
        </authorList>
    </citation>
    <scope>NUCLEOTIDE SEQUENCE [LARGE SCALE GENOMIC DNA]</scope>
    <source>
        <strain evidence="3">KCTC 52232</strain>
    </source>
</reference>
<dbReference type="Proteomes" id="UP001597601">
    <property type="component" value="Unassembled WGS sequence"/>
</dbReference>
<organism evidence="2 3">
    <name type="scientific">Mucilaginibacter antarcticus</name>
    <dbReference type="NCBI Taxonomy" id="1855725"/>
    <lineage>
        <taxon>Bacteria</taxon>
        <taxon>Pseudomonadati</taxon>
        <taxon>Bacteroidota</taxon>
        <taxon>Sphingobacteriia</taxon>
        <taxon>Sphingobacteriales</taxon>
        <taxon>Sphingobacteriaceae</taxon>
        <taxon>Mucilaginibacter</taxon>
    </lineage>
</organism>
<evidence type="ECO:0000313" key="2">
    <source>
        <dbReference type="EMBL" id="MFD2866141.1"/>
    </source>
</evidence>
<dbReference type="SUPFAM" id="SSF48452">
    <property type="entry name" value="TPR-like"/>
    <property type="match status" value="1"/>
</dbReference>
<dbReference type="RefSeq" id="WP_377129514.1">
    <property type="nucleotide sequence ID" value="NZ_JBHUHN010000001.1"/>
</dbReference>
<dbReference type="InterPro" id="IPR021314">
    <property type="entry name" value="DUF2911"/>
</dbReference>
<keyword evidence="3" id="KW-1185">Reference proteome</keyword>
<accession>A0ABW5XS09</accession>
<feature type="chain" id="PRO_5047148692" evidence="1">
    <location>
        <begin position="20"/>
        <end position="281"/>
    </location>
</feature>
<protein>
    <submittedName>
        <fullName evidence="2">DUF2911 domain-containing protein</fullName>
    </submittedName>
</protein>
<evidence type="ECO:0000313" key="3">
    <source>
        <dbReference type="Proteomes" id="UP001597601"/>
    </source>
</evidence>
<dbReference type="InterPro" id="IPR011990">
    <property type="entry name" value="TPR-like_helical_dom_sf"/>
</dbReference>
<dbReference type="Pfam" id="PF11138">
    <property type="entry name" value="DUF2911"/>
    <property type="match status" value="1"/>
</dbReference>
<proteinExistence type="predicted"/>
<comment type="caution">
    <text evidence="2">The sequence shown here is derived from an EMBL/GenBank/DDBJ whole genome shotgun (WGS) entry which is preliminary data.</text>
</comment>
<gene>
    <name evidence="2" type="ORF">ACFSYC_15700</name>
</gene>
<sequence>MKKIIACLITCLFVNTLQAQDLKIPNFSSTQHINQEFGLGTIDVTYGRPDLKGRKIFNNIEPYGVVWRTGANSATVIRLSDTVTFEGNKVPPGEYSLFTIPGAKEWTIIINKVSKQWGAYSYDKKQDVVRFKVKPYRISPKVETFTIQFAGVNVDQGQLQLLWEHTAVSIKIKADISANVIANIDELMKGENKPYYVAAVWYYYHDLDMNKALAWMNEVEKQQPDAYNVKYWKGRILLKMGNKKAAIAAAKIGLEIAEKDENAEYIRMNTDVLREAGYQVK</sequence>
<dbReference type="Gene3D" id="1.25.40.10">
    <property type="entry name" value="Tetratricopeptide repeat domain"/>
    <property type="match status" value="1"/>
</dbReference>
<dbReference type="EMBL" id="JBHUON010000021">
    <property type="protein sequence ID" value="MFD2866141.1"/>
    <property type="molecule type" value="Genomic_DNA"/>
</dbReference>
<feature type="signal peptide" evidence="1">
    <location>
        <begin position="1"/>
        <end position="19"/>
    </location>
</feature>
<name>A0ABW5XS09_9SPHI</name>